<dbReference type="OrthoDB" id="2367075at2759"/>
<evidence type="ECO:0000313" key="3">
    <source>
        <dbReference type="EMBL" id="TFY58451.1"/>
    </source>
</evidence>
<feature type="compositionally biased region" description="Basic residues" evidence="1">
    <location>
        <begin position="469"/>
        <end position="479"/>
    </location>
</feature>
<feature type="region of interest" description="Disordered" evidence="1">
    <location>
        <begin position="346"/>
        <end position="492"/>
    </location>
</feature>
<feature type="domain" description="BTB" evidence="2">
    <location>
        <begin position="67"/>
        <end position="128"/>
    </location>
</feature>
<name>A0A4Y9YAH1_9AGAM</name>
<evidence type="ECO:0000256" key="1">
    <source>
        <dbReference type="SAM" id="MobiDB-lite"/>
    </source>
</evidence>
<feature type="region of interest" description="Disordered" evidence="1">
    <location>
        <begin position="281"/>
        <end position="316"/>
    </location>
</feature>
<comment type="caution">
    <text evidence="3">The sequence shown here is derived from an EMBL/GenBank/DDBJ whole genome shotgun (WGS) entry which is preliminary data.</text>
</comment>
<reference evidence="3 4" key="1">
    <citation type="submission" date="2019-02" db="EMBL/GenBank/DDBJ databases">
        <title>Genome sequencing of the rare red list fungi Dentipellis fragilis.</title>
        <authorList>
            <person name="Buettner E."/>
            <person name="Kellner H."/>
        </authorList>
    </citation>
    <scope>NUCLEOTIDE SEQUENCE [LARGE SCALE GENOMIC DNA]</scope>
    <source>
        <strain evidence="3 4">DSM 105465</strain>
    </source>
</reference>
<dbReference type="AlphaFoldDB" id="A0A4Y9YAH1"/>
<dbReference type="InterPro" id="IPR011333">
    <property type="entry name" value="SKP1/BTB/POZ_sf"/>
</dbReference>
<dbReference type="Pfam" id="PF00651">
    <property type="entry name" value="BTB"/>
    <property type="match status" value="1"/>
</dbReference>
<dbReference type="SMART" id="SM00225">
    <property type="entry name" value="BTB"/>
    <property type="match status" value="1"/>
</dbReference>
<feature type="compositionally biased region" description="Basic and acidic residues" evidence="1">
    <location>
        <begin position="440"/>
        <end position="450"/>
    </location>
</feature>
<keyword evidence="4" id="KW-1185">Reference proteome</keyword>
<gene>
    <name evidence="3" type="ORF">EVG20_g8146</name>
</gene>
<organism evidence="3 4">
    <name type="scientific">Dentipellis fragilis</name>
    <dbReference type="NCBI Taxonomy" id="205917"/>
    <lineage>
        <taxon>Eukaryota</taxon>
        <taxon>Fungi</taxon>
        <taxon>Dikarya</taxon>
        <taxon>Basidiomycota</taxon>
        <taxon>Agaricomycotina</taxon>
        <taxon>Agaricomycetes</taxon>
        <taxon>Russulales</taxon>
        <taxon>Hericiaceae</taxon>
        <taxon>Dentipellis</taxon>
    </lineage>
</organism>
<dbReference type="PROSITE" id="PS50097">
    <property type="entry name" value="BTB"/>
    <property type="match status" value="1"/>
</dbReference>
<accession>A0A4Y9YAH1</accession>
<dbReference type="InterPro" id="IPR000210">
    <property type="entry name" value="BTB/POZ_dom"/>
</dbReference>
<sequence length="492" mass="55009">MSASSVESFTDFEDLDAMSEMPDSPPKSPILVASNAPSIEKASPKSHLPPSTLLPGIKHARFCFEDANVTFLVEGFLYCVPKYFFRRDSLYFRTLFLDHPDKGADLATPIRLDDVKCSEFDALLSILYPMHFHECELKTVEAWTSVLRLSTEWSFPSLRTLAIDRLLPIASPVDKVVLGRTYGIDAWLQPGFVALCDRPQLPTMDEAIRLGFRDTMLIMAVRESMRSREPGWPTDEIEHVVGTHLNPEENEAVERQKVDDEVVAGKRAHEEAVKRKKVFEEAAAKKKKADQEAAARRRAEAEHQKRIAEESAARKKADKEAAFKKWEAEHRMAEEDAAAQKKLEEAVAKKKAEELTAKQRDDEAVAKKKADDEAAARKKEDDAAALKSWEEEYDRKEAEVKNADPWGMATKTGWGKLSDWGAASTNNNSNNWGAWGRLSATDDKDSDHYEAMGLEEEECEKGGMPGKKGGIKKGKKGKKQAAIDTDASANRP</sequence>
<protein>
    <recommendedName>
        <fullName evidence="2">BTB domain-containing protein</fullName>
    </recommendedName>
</protein>
<dbReference type="SUPFAM" id="SSF54695">
    <property type="entry name" value="POZ domain"/>
    <property type="match status" value="1"/>
</dbReference>
<dbReference type="Proteomes" id="UP000298327">
    <property type="component" value="Unassembled WGS sequence"/>
</dbReference>
<proteinExistence type="predicted"/>
<feature type="compositionally biased region" description="Polar residues" evidence="1">
    <location>
        <begin position="423"/>
        <end position="432"/>
    </location>
</feature>
<dbReference type="Gene3D" id="3.30.710.10">
    <property type="entry name" value="Potassium Channel Kv1.1, Chain A"/>
    <property type="match status" value="1"/>
</dbReference>
<evidence type="ECO:0000313" key="4">
    <source>
        <dbReference type="Proteomes" id="UP000298327"/>
    </source>
</evidence>
<evidence type="ECO:0000259" key="2">
    <source>
        <dbReference type="PROSITE" id="PS50097"/>
    </source>
</evidence>
<feature type="compositionally biased region" description="Basic and acidic residues" evidence="1">
    <location>
        <begin position="346"/>
        <end position="402"/>
    </location>
</feature>
<dbReference type="EMBL" id="SEOQ01000681">
    <property type="protein sequence ID" value="TFY58451.1"/>
    <property type="molecule type" value="Genomic_DNA"/>
</dbReference>